<name>A0A024UPF3_9STRA</name>
<proteinExistence type="predicted"/>
<dbReference type="OrthoDB" id="72557at2759"/>
<sequence>MHFRARLVLKVDSKLKQSKKLYDLVVEDDSVCFKDPGTFQRSFPRPDRVVVGKLVARIQKGSRYFLCRFPDRASLLRCVSKLGEMGAAIVDYFDLMHQDSTKQAQLAYCNDYMTSSAQLERDARDVQRSLHAALFDPAR</sequence>
<reference evidence="1" key="1">
    <citation type="submission" date="2013-12" db="EMBL/GenBank/DDBJ databases">
        <title>The Genome Sequence of Aphanomyces invadans NJM9701.</title>
        <authorList>
            <consortium name="The Broad Institute Genomics Platform"/>
            <person name="Russ C."/>
            <person name="Tyler B."/>
            <person name="van West P."/>
            <person name="Dieguez-Uribeondo J."/>
            <person name="Young S.K."/>
            <person name="Zeng Q."/>
            <person name="Gargeya S."/>
            <person name="Fitzgerald M."/>
            <person name="Abouelleil A."/>
            <person name="Alvarado L."/>
            <person name="Chapman S.B."/>
            <person name="Gainer-Dewar J."/>
            <person name="Goldberg J."/>
            <person name="Griggs A."/>
            <person name="Gujja S."/>
            <person name="Hansen M."/>
            <person name="Howarth C."/>
            <person name="Imamovic A."/>
            <person name="Ireland A."/>
            <person name="Larimer J."/>
            <person name="McCowan C."/>
            <person name="Murphy C."/>
            <person name="Pearson M."/>
            <person name="Poon T.W."/>
            <person name="Priest M."/>
            <person name="Roberts A."/>
            <person name="Saif S."/>
            <person name="Shea T."/>
            <person name="Sykes S."/>
            <person name="Wortman J."/>
            <person name="Nusbaum C."/>
            <person name="Birren B."/>
        </authorList>
    </citation>
    <scope>NUCLEOTIDE SEQUENCE [LARGE SCALE GENOMIC DNA]</scope>
    <source>
        <strain evidence="1">NJM9701</strain>
    </source>
</reference>
<protein>
    <submittedName>
        <fullName evidence="1">Uncharacterized protein</fullName>
    </submittedName>
</protein>
<dbReference type="VEuPathDB" id="FungiDB:H310_01996"/>
<accession>A0A024UPF3</accession>
<dbReference type="RefSeq" id="XP_008863581.1">
    <property type="nucleotide sequence ID" value="XM_008865359.1"/>
</dbReference>
<dbReference type="EMBL" id="KI913954">
    <property type="protein sequence ID" value="ETW07488.1"/>
    <property type="molecule type" value="Genomic_DNA"/>
</dbReference>
<dbReference type="AlphaFoldDB" id="A0A024UPF3"/>
<evidence type="ECO:0000313" key="1">
    <source>
        <dbReference type="EMBL" id="ETW07488.1"/>
    </source>
</evidence>
<gene>
    <name evidence="1" type="ORF">H310_01996</name>
</gene>
<dbReference type="GeneID" id="20079046"/>
<organism evidence="1">
    <name type="scientific">Aphanomyces invadans</name>
    <dbReference type="NCBI Taxonomy" id="157072"/>
    <lineage>
        <taxon>Eukaryota</taxon>
        <taxon>Sar</taxon>
        <taxon>Stramenopiles</taxon>
        <taxon>Oomycota</taxon>
        <taxon>Saprolegniomycetes</taxon>
        <taxon>Saprolegniales</taxon>
        <taxon>Verrucalvaceae</taxon>
        <taxon>Aphanomyces</taxon>
    </lineage>
</organism>